<evidence type="ECO:0000256" key="1">
    <source>
        <dbReference type="SAM" id="MobiDB-lite"/>
    </source>
</evidence>
<dbReference type="EMBL" id="BNJR01000019">
    <property type="protein sequence ID" value="GHP15012.1"/>
    <property type="molecule type" value="Genomic_DNA"/>
</dbReference>
<keyword evidence="2" id="KW-0472">Membrane</keyword>
<proteinExistence type="predicted"/>
<keyword evidence="4" id="KW-1185">Reference proteome</keyword>
<protein>
    <submittedName>
        <fullName evidence="3">Uncharacterized protein</fullName>
    </submittedName>
</protein>
<dbReference type="RefSeq" id="WP_203630990.1">
    <property type="nucleotide sequence ID" value="NZ_BNJR01000019.1"/>
</dbReference>
<feature type="transmembrane region" description="Helical" evidence="2">
    <location>
        <begin position="79"/>
        <end position="100"/>
    </location>
</feature>
<evidence type="ECO:0000313" key="4">
    <source>
        <dbReference type="Proteomes" id="UP000604765"/>
    </source>
</evidence>
<reference evidence="3 4" key="1">
    <citation type="journal article" date="2021" name="Int. J. Syst. Evol. Microbiol.">
        <title>Lentilactobacillus fungorum sp. nov., isolated from spent mushroom substrates.</title>
        <authorList>
            <person name="Tohno M."/>
            <person name="Tanizawa Y."/>
            <person name="Kojima Y."/>
            <person name="Sakamoto M."/>
            <person name="Ohkuma M."/>
            <person name="Kobayashi H."/>
        </authorList>
    </citation>
    <scope>NUCLEOTIDE SEQUENCE [LARGE SCALE GENOMIC DNA]</scope>
    <source>
        <strain evidence="3 4">YK48G</strain>
    </source>
</reference>
<feature type="region of interest" description="Disordered" evidence="1">
    <location>
        <begin position="1"/>
        <end position="62"/>
    </location>
</feature>
<dbReference type="Proteomes" id="UP000604765">
    <property type="component" value="Unassembled WGS sequence"/>
</dbReference>
<keyword evidence="2" id="KW-1133">Transmembrane helix</keyword>
<evidence type="ECO:0000313" key="3">
    <source>
        <dbReference type="EMBL" id="GHP15012.1"/>
    </source>
</evidence>
<keyword evidence="2" id="KW-0812">Transmembrane</keyword>
<evidence type="ECO:0000256" key="2">
    <source>
        <dbReference type="SAM" id="Phobius"/>
    </source>
</evidence>
<sequence>MAIDHKKEAEPLTREQYRQLKQQQEADFKERDKRRVQVERKYAREHQQGDGTHPAEHPQTGELVDDFKTFRWRRTNRRLNWTISVLLTLLLIVYLVLFFVN</sequence>
<organism evidence="3 4">
    <name type="scientific">Lentilactobacillus fungorum</name>
    <dbReference type="NCBI Taxonomy" id="2201250"/>
    <lineage>
        <taxon>Bacteria</taxon>
        <taxon>Bacillati</taxon>
        <taxon>Bacillota</taxon>
        <taxon>Bacilli</taxon>
        <taxon>Lactobacillales</taxon>
        <taxon>Lactobacillaceae</taxon>
        <taxon>Lentilactobacillus</taxon>
    </lineage>
</organism>
<comment type="caution">
    <text evidence="3">The sequence shown here is derived from an EMBL/GenBank/DDBJ whole genome shotgun (WGS) entry which is preliminary data.</text>
</comment>
<name>A0ABQ3W3N3_9LACO</name>
<gene>
    <name evidence="3" type="ORF">YK48G_24370</name>
</gene>
<accession>A0ABQ3W3N3</accession>
<feature type="compositionally biased region" description="Basic and acidic residues" evidence="1">
    <location>
        <begin position="1"/>
        <end position="56"/>
    </location>
</feature>